<feature type="region of interest" description="Disordered" evidence="1">
    <location>
        <begin position="309"/>
        <end position="352"/>
    </location>
</feature>
<proteinExistence type="predicted"/>
<evidence type="ECO:0000313" key="2">
    <source>
        <dbReference type="EMBL" id="KAK9511264.1"/>
    </source>
</evidence>
<gene>
    <name evidence="2" type="ORF">O3M35_005851</name>
</gene>
<feature type="region of interest" description="Disordered" evidence="1">
    <location>
        <begin position="428"/>
        <end position="456"/>
    </location>
</feature>
<reference evidence="2 3" key="1">
    <citation type="submission" date="2022-12" db="EMBL/GenBank/DDBJ databases">
        <title>Chromosome-level genome assembly of true bugs.</title>
        <authorList>
            <person name="Ma L."/>
            <person name="Li H."/>
        </authorList>
    </citation>
    <scope>NUCLEOTIDE SEQUENCE [LARGE SCALE GENOMIC DNA]</scope>
    <source>
        <strain evidence="2">Lab_2022b</strain>
    </source>
</reference>
<organism evidence="2 3">
    <name type="scientific">Rhynocoris fuscipes</name>
    <dbReference type="NCBI Taxonomy" id="488301"/>
    <lineage>
        <taxon>Eukaryota</taxon>
        <taxon>Metazoa</taxon>
        <taxon>Ecdysozoa</taxon>
        <taxon>Arthropoda</taxon>
        <taxon>Hexapoda</taxon>
        <taxon>Insecta</taxon>
        <taxon>Pterygota</taxon>
        <taxon>Neoptera</taxon>
        <taxon>Paraneoptera</taxon>
        <taxon>Hemiptera</taxon>
        <taxon>Heteroptera</taxon>
        <taxon>Panheteroptera</taxon>
        <taxon>Cimicomorpha</taxon>
        <taxon>Reduviidae</taxon>
        <taxon>Harpactorinae</taxon>
        <taxon>Harpactorini</taxon>
        <taxon>Rhynocoris</taxon>
    </lineage>
</organism>
<sequence length="594" mass="67704">MATINYNSLSSINCNFSIKGMGTVCQEMFGVIKKDQMVPKVTPQPQTKFTVPELVKLPLVIVNGEFRCLNKLDVDDLEDFLRYLCSFTADKEKRTKQSRPIWWCDDLLQYCSQFATGAELPYVNDKDKKIRIIIKSAYRYYRCKELLVLSSKFSEMHIPSKNFKALYDETVIVFDKYHQSVLVRIPASNIKYDSNRQPRKTSAKEVNLIEVITIEDESPKKKVPLVSDCSKGTVLPLLTECHQNNVPVILTEVQKLAAVRPPHCRVNGSNLLNPTVLNCNNSKVERETSSTVGADKAAEADVSIVLTDSDDDQIKPSNATVSETKQPQTTPSRRSKKRLLNINQNSSKKKSSMFERLTNLEKSGSVSFYPCITLSDYEEKENDSDDCQIISVYEPESSHQAFPQIKEIFSLSSGNASELGEINFRRKRRRKERQNVEEDSELKKNEEIKKDNNNSSNALIDLISESSESEEPSRIEPPDQESFLAHLCLIKKDKYDKVQSYIQPFKKLRRLRLPLYHMPLDLLPALVARGVISASRLEHTISEDVPERKIRRLKRPRIKYSLPPGVSLKQCSVVLTRLSNESLLNSSIKLTDLK</sequence>
<feature type="compositionally biased region" description="Polar residues" evidence="1">
    <location>
        <begin position="315"/>
        <end position="332"/>
    </location>
</feature>
<name>A0AAW1DJT4_9HEMI</name>
<dbReference type="AlphaFoldDB" id="A0AAW1DJT4"/>
<comment type="caution">
    <text evidence="2">The sequence shown here is derived from an EMBL/GenBank/DDBJ whole genome shotgun (WGS) entry which is preliminary data.</text>
</comment>
<feature type="compositionally biased region" description="Basic and acidic residues" evidence="1">
    <location>
        <begin position="433"/>
        <end position="452"/>
    </location>
</feature>
<keyword evidence="3" id="KW-1185">Reference proteome</keyword>
<evidence type="ECO:0000256" key="1">
    <source>
        <dbReference type="SAM" id="MobiDB-lite"/>
    </source>
</evidence>
<dbReference type="Proteomes" id="UP001461498">
    <property type="component" value="Unassembled WGS sequence"/>
</dbReference>
<evidence type="ECO:0000313" key="3">
    <source>
        <dbReference type="Proteomes" id="UP001461498"/>
    </source>
</evidence>
<accession>A0AAW1DJT4</accession>
<dbReference type="EMBL" id="JAPXFL010000002">
    <property type="protein sequence ID" value="KAK9511264.1"/>
    <property type="molecule type" value="Genomic_DNA"/>
</dbReference>
<protein>
    <submittedName>
        <fullName evidence="2">Uncharacterized protein</fullName>
    </submittedName>
</protein>